<gene>
    <name evidence="3" type="ORF">ACFP1K_32275</name>
</gene>
<sequence length="292" mass="31994">MRRWRGVALSLIIGILLIMGAPAVYQALTDDGSEGDALRALCLSPTWRGRFTEVGLTLGTIPAVKGTDVDLGGKPLTLEKWREHHEAAFERTCKAMRATVPGLPALSGGDSGWAPALQTLLGALAGGLATLGVTAWQSARSQAATQAESLRQAAREFRQEAERYLEQWEDPDGGRPSHHPVLIRRMDLSSRLLQIQRLHPRWKSPERLLRTLGEELSMGDQSWWLSLGKNLGDEAGKLRAKLKRFDEEVGVLSESVQHPLWTRRDKRDVEQGDPLKGAPATAAVTAPGEPPE</sequence>
<dbReference type="Proteomes" id="UP001596137">
    <property type="component" value="Unassembled WGS sequence"/>
</dbReference>
<dbReference type="EMBL" id="JBHSRF010000071">
    <property type="protein sequence ID" value="MFC6085882.1"/>
    <property type="molecule type" value="Genomic_DNA"/>
</dbReference>
<protein>
    <recommendedName>
        <fullName evidence="5">DUF5129 domain-containing protein</fullName>
    </recommendedName>
</protein>
<reference evidence="4" key="1">
    <citation type="journal article" date="2019" name="Int. J. Syst. Evol. Microbiol.">
        <title>The Global Catalogue of Microorganisms (GCM) 10K type strain sequencing project: providing services to taxonomists for standard genome sequencing and annotation.</title>
        <authorList>
            <consortium name="The Broad Institute Genomics Platform"/>
            <consortium name="The Broad Institute Genome Sequencing Center for Infectious Disease"/>
            <person name="Wu L."/>
            <person name="Ma J."/>
        </authorList>
    </citation>
    <scope>NUCLEOTIDE SEQUENCE [LARGE SCALE GENOMIC DNA]</scope>
    <source>
        <strain evidence="4">JCM 30346</strain>
    </source>
</reference>
<comment type="caution">
    <text evidence="3">The sequence shown here is derived from an EMBL/GenBank/DDBJ whole genome shotgun (WGS) entry which is preliminary data.</text>
</comment>
<dbReference type="RefSeq" id="WP_380760488.1">
    <property type="nucleotide sequence ID" value="NZ_JBHSRF010000071.1"/>
</dbReference>
<feature type="compositionally biased region" description="Low complexity" evidence="2">
    <location>
        <begin position="277"/>
        <end position="292"/>
    </location>
</feature>
<accession>A0ABW1NTU3</accession>
<evidence type="ECO:0000313" key="4">
    <source>
        <dbReference type="Proteomes" id="UP001596137"/>
    </source>
</evidence>
<feature type="region of interest" description="Disordered" evidence="2">
    <location>
        <begin position="262"/>
        <end position="292"/>
    </location>
</feature>
<evidence type="ECO:0008006" key="5">
    <source>
        <dbReference type="Google" id="ProtNLM"/>
    </source>
</evidence>
<keyword evidence="1" id="KW-0175">Coiled coil</keyword>
<evidence type="ECO:0000256" key="2">
    <source>
        <dbReference type="SAM" id="MobiDB-lite"/>
    </source>
</evidence>
<evidence type="ECO:0000313" key="3">
    <source>
        <dbReference type="EMBL" id="MFC6085882.1"/>
    </source>
</evidence>
<proteinExistence type="predicted"/>
<feature type="coiled-coil region" evidence="1">
    <location>
        <begin position="140"/>
        <end position="167"/>
    </location>
</feature>
<organism evidence="3 4">
    <name type="scientific">Sphaerisporangium aureirubrum</name>
    <dbReference type="NCBI Taxonomy" id="1544736"/>
    <lineage>
        <taxon>Bacteria</taxon>
        <taxon>Bacillati</taxon>
        <taxon>Actinomycetota</taxon>
        <taxon>Actinomycetes</taxon>
        <taxon>Streptosporangiales</taxon>
        <taxon>Streptosporangiaceae</taxon>
        <taxon>Sphaerisporangium</taxon>
    </lineage>
</organism>
<keyword evidence="4" id="KW-1185">Reference proteome</keyword>
<name>A0ABW1NTU3_9ACTN</name>
<evidence type="ECO:0000256" key="1">
    <source>
        <dbReference type="SAM" id="Coils"/>
    </source>
</evidence>